<gene>
    <name evidence="1" type="ORF">TanjilG_19788</name>
</gene>
<dbReference type="EMBL" id="CM007371">
    <property type="protein sequence ID" value="OIW01680.1"/>
    <property type="molecule type" value="Genomic_DNA"/>
</dbReference>
<dbReference type="AlphaFoldDB" id="A0A1J7GMF5"/>
<keyword evidence="2" id="KW-1185">Reference proteome</keyword>
<organism evidence="1 2">
    <name type="scientific">Lupinus angustifolius</name>
    <name type="common">Narrow-leaved blue lupine</name>
    <dbReference type="NCBI Taxonomy" id="3871"/>
    <lineage>
        <taxon>Eukaryota</taxon>
        <taxon>Viridiplantae</taxon>
        <taxon>Streptophyta</taxon>
        <taxon>Embryophyta</taxon>
        <taxon>Tracheophyta</taxon>
        <taxon>Spermatophyta</taxon>
        <taxon>Magnoliopsida</taxon>
        <taxon>eudicotyledons</taxon>
        <taxon>Gunneridae</taxon>
        <taxon>Pentapetalae</taxon>
        <taxon>rosids</taxon>
        <taxon>fabids</taxon>
        <taxon>Fabales</taxon>
        <taxon>Fabaceae</taxon>
        <taxon>Papilionoideae</taxon>
        <taxon>50 kb inversion clade</taxon>
        <taxon>genistoids sensu lato</taxon>
        <taxon>core genistoids</taxon>
        <taxon>Genisteae</taxon>
        <taxon>Lupinus</taxon>
    </lineage>
</organism>
<evidence type="ECO:0000313" key="2">
    <source>
        <dbReference type="Proteomes" id="UP000188354"/>
    </source>
</evidence>
<evidence type="ECO:0000313" key="1">
    <source>
        <dbReference type="EMBL" id="OIW01680.1"/>
    </source>
</evidence>
<name>A0A1J7GMF5_LUPAN</name>
<sequence>MQLVDPTRSLDRVKLGTPPTLTSLSYYTEVFCEPLKGINYVVGQQALGSRAPVDLHSLRTSSEDRCPAKVVIHHILAHQSRILGSKEGHSNNKSKHLAKADLRLPALRPHFEARSESSLGLSVSQTPDRKRLRCDVLITVVVYSEWVKEPFSAFRLSSQAVVPALASYESTRPLRNEDSAFKNSLPAILSCGKIAFRPILFLSWKRRQEQSLLIHMSSNLLVGYPHSITRIGFWREYPVHRNFNQKRVFSTIEIYVAGMIQPLVHCHLSLLIPLEQSQLSISAANMATSALFGRIVKRHLWDEGTFLERGGERQSNSIFAGFRFTRSPLSSAFETAAAASSEPRPSGFSGFPCERDKDIPRLTDFLFENREPLEAKEVIKLHSYNLAIGSTKSIGAKPTLGSLRKKKKGKWDVVKPLSLTQWHQKEQRQSFVAKAVEQPRWHEWLEGLVRLTLKPRIRYSPTRERVACVETGFNSWRRCLLAPHDNGVAGGSGVNGRGASHEDILRTDLSEFDTFCRMLMDGFRCLAFVTS</sequence>
<proteinExistence type="predicted"/>
<accession>A0A1J7GMF5</accession>
<dbReference type="Gramene" id="OIW01680">
    <property type="protein sequence ID" value="OIW01680"/>
    <property type="gene ID" value="TanjilG_19788"/>
</dbReference>
<protein>
    <submittedName>
        <fullName evidence="1">Uncharacterized protein</fullName>
    </submittedName>
</protein>
<reference evidence="1 2" key="1">
    <citation type="journal article" date="2017" name="Plant Biotechnol. J.">
        <title>A comprehensive draft genome sequence for lupin (Lupinus angustifolius), an emerging health food: insights into plant-microbe interactions and legume evolution.</title>
        <authorList>
            <person name="Hane J.K."/>
            <person name="Ming Y."/>
            <person name="Kamphuis L.G."/>
            <person name="Nelson M.N."/>
            <person name="Garg G."/>
            <person name="Atkins C.A."/>
            <person name="Bayer P.E."/>
            <person name="Bravo A."/>
            <person name="Bringans S."/>
            <person name="Cannon S."/>
            <person name="Edwards D."/>
            <person name="Foley R."/>
            <person name="Gao L.L."/>
            <person name="Harrison M.J."/>
            <person name="Huang W."/>
            <person name="Hurgobin B."/>
            <person name="Li S."/>
            <person name="Liu C.W."/>
            <person name="McGrath A."/>
            <person name="Morahan G."/>
            <person name="Murray J."/>
            <person name="Weller J."/>
            <person name="Jian J."/>
            <person name="Singh K.B."/>
        </authorList>
    </citation>
    <scope>NUCLEOTIDE SEQUENCE [LARGE SCALE GENOMIC DNA]</scope>
    <source>
        <strain evidence="2">cv. Tanjil</strain>
        <tissue evidence="1">Whole plant</tissue>
    </source>
</reference>
<dbReference type="Proteomes" id="UP000188354">
    <property type="component" value="Chromosome LG11"/>
</dbReference>